<keyword evidence="4" id="KW-1185">Reference proteome</keyword>
<accession>A0AAW0DQD9</accession>
<feature type="compositionally biased region" description="Basic residues" evidence="1">
    <location>
        <begin position="336"/>
        <end position="349"/>
    </location>
</feature>
<feature type="region of interest" description="Disordered" evidence="1">
    <location>
        <begin position="336"/>
        <end position="362"/>
    </location>
</feature>
<comment type="caution">
    <text evidence="3">The sequence shown here is derived from an EMBL/GenBank/DDBJ whole genome shotgun (WGS) entry which is preliminary data.</text>
</comment>
<feature type="region of interest" description="Disordered" evidence="1">
    <location>
        <begin position="1"/>
        <end position="39"/>
    </location>
</feature>
<feature type="domain" description="DUF6699" evidence="2">
    <location>
        <begin position="467"/>
        <end position="549"/>
    </location>
</feature>
<organism evidence="3 4">
    <name type="scientific">Paramarasmius palmivorus</name>
    <dbReference type="NCBI Taxonomy" id="297713"/>
    <lineage>
        <taxon>Eukaryota</taxon>
        <taxon>Fungi</taxon>
        <taxon>Dikarya</taxon>
        <taxon>Basidiomycota</taxon>
        <taxon>Agaricomycotina</taxon>
        <taxon>Agaricomycetes</taxon>
        <taxon>Agaricomycetidae</taxon>
        <taxon>Agaricales</taxon>
        <taxon>Marasmiineae</taxon>
        <taxon>Marasmiaceae</taxon>
        <taxon>Paramarasmius</taxon>
    </lineage>
</organism>
<dbReference type="Pfam" id="PF20415">
    <property type="entry name" value="DUF6699"/>
    <property type="match status" value="1"/>
</dbReference>
<feature type="compositionally biased region" description="Basic and acidic residues" evidence="1">
    <location>
        <begin position="207"/>
        <end position="219"/>
    </location>
</feature>
<dbReference type="EMBL" id="JAYKXP010000010">
    <property type="protein sequence ID" value="KAK7053182.1"/>
    <property type="molecule type" value="Genomic_DNA"/>
</dbReference>
<name>A0AAW0DQD9_9AGAR</name>
<dbReference type="InterPro" id="IPR046522">
    <property type="entry name" value="DUF6699"/>
</dbReference>
<gene>
    <name evidence="3" type="ORF">VNI00_003801</name>
</gene>
<evidence type="ECO:0000313" key="3">
    <source>
        <dbReference type="EMBL" id="KAK7053182.1"/>
    </source>
</evidence>
<evidence type="ECO:0000259" key="2">
    <source>
        <dbReference type="Pfam" id="PF20415"/>
    </source>
</evidence>
<proteinExistence type="predicted"/>
<evidence type="ECO:0000256" key="1">
    <source>
        <dbReference type="SAM" id="MobiDB-lite"/>
    </source>
</evidence>
<evidence type="ECO:0000313" key="4">
    <source>
        <dbReference type="Proteomes" id="UP001383192"/>
    </source>
</evidence>
<reference evidence="3 4" key="1">
    <citation type="submission" date="2024-01" db="EMBL/GenBank/DDBJ databases">
        <title>A draft genome for a cacao thread blight-causing isolate of Paramarasmius palmivorus.</title>
        <authorList>
            <person name="Baruah I.K."/>
            <person name="Bukari Y."/>
            <person name="Amoako-Attah I."/>
            <person name="Meinhardt L.W."/>
            <person name="Bailey B.A."/>
            <person name="Cohen S.P."/>
        </authorList>
    </citation>
    <scope>NUCLEOTIDE SEQUENCE [LARGE SCALE GENOMIC DNA]</scope>
    <source>
        <strain evidence="3 4">GH-12</strain>
    </source>
</reference>
<sequence length="693" mass="76567">MSHAFPGWPNPGGGGGLLDDGPPPLVERPVGGAVIPPPAGATFEGGGGGGGGGGLFGAFPGAGGGLRPPQATQPNPWTYGQYQNQSPFPFPGPMAHSQSMPTPLLNTPQTWAGAGSSPWMAAQPHRNEHGFGSTAWHPPDLPPEDRRHSWGREPTHWDRLDGVPNAPNDSVWANFGKSGSAGGNNANWFQMAAERDRHRGRPHSHHREQERGRSRHREAWHDDYDEIPDWGHRGRSSHSHGRREWGAEDDEDEWEHIHERDVHERFAGGARRPEEAERRHRKHETVAFPGIRRQGETDWDMLDQFGKMGLGDSPHPNGIHSAQMPHAVLPPLQPKHKRTKAKSKSRHRTLSLPSTPLHQPHPGIHITYEQHLQRHGLNGPREEELPYRPASWRPDYSVKGSFLGGLIRRGSMSAPEPYPFEDPVRRTLHPHLHFSRDPHAPPAISMDLRIVPNFPGMTVLPILGQMGQPQHFLSLRGRELNPVDLMQYATNPPVQRMRLYHKRIPWYIDIVASPGQGDNVKIWDVIAGLFDSLTGTGTGGVSQVRAEEYWAGEMGEHVSSTPSMPSVPLPGTPMMSGPPGKRNKRTAREQVSHSWRKRGQLAQLLTTARMISEGVPTQSQMIAVEGEGAEKFELGRGVRRVDWLSVGVQTNAPGPTGFLANITGGSSGIGGEEFRWIGLRRGKRGMWEIVTEV</sequence>
<protein>
    <recommendedName>
        <fullName evidence="2">DUF6699 domain-containing protein</fullName>
    </recommendedName>
</protein>
<dbReference type="Proteomes" id="UP001383192">
    <property type="component" value="Unassembled WGS sequence"/>
</dbReference>
<dbReference type="AlphaFoldDB" id="A0AAW0DQD9"/>
<feature type="region of interest" description="Disordered" evidence="1">
    <location>
        <begin position="196"/>
        <end position="219"/>
    </location>
</feature>